<feature type="domain" description="YtkA-like" evidence="3">
    <location>
        <begin position="39"/>
        <end position="116"/>
    </location>
</feature>
<dbReference type="AlphaFoldDB" id="A0A147KAG8"/>
<dbReference type="PROSITE" id="PS51257">
    <property type="entry name" value="PROKAR_LIPOPROTEIN"/>
    <property type="match status" value="1"/>
</dbReference>
<dbReference type="EMBL" id="LDYG01000020">
    <property type="protein sequence ID" value="KUP07716.1"/>
    <property type="molecule type" value="Genomic_DNA"/>
</dbReference>
<dbReference type="PATRIC" id="fig|1150625.3.peg.881"/>
<feature type="region of interest" description="Disordered" evidence="1">
    <location>
        <begin position="135"/>
        <end position="160"/>
    </location>
</feature>
<gene>
    <name evidence="4" type="ORF">Q75_04220</name>
</gene>
<dbReference type="OrthoDB" id="2679563at2"/>
<evidence type="ECO:0000256" key="1">
    <source>
        <dbReference type="SAM" id="MobiDB-lite"/>
    </source>
</evidence>
<feature type="signal peptide" evidence="2">
    <location>
        <begin position="1"/>
        <end position="16"/>
    </location>
</feature>
<dbReference type="STRING" id="1150625.Q75_04220"/>
<evidence type="ECO:0000256" key="2">
    <source>
        <dbReference type="SAM" id="SignalP"/>
    </source>
</evidence>
<dbReference type="InterPro" id="IPR032693">
    <property type="entry name" value="YtkA-like_dom"/>
</dbReference>
<feature type="compositionally biased region" description="Basic and acidic residues" evidence="1">
    <location>
        <begin position="146"/>
        <end position="160"/>
    </location>
</feature>
<sequence>MKKVVLGFAMSALLLAACGEDTSNGDKHENMDMEPVAIAADLSVPEKAEVGEAVTIDTHVTQGDASIEDADEVKYEIWMDGMKDSSEMLEATVGEDGHYTLEKTFDQDGVYYVQVHVTAEGMHTMPKAPIAVGDAEVPTEDMDSSEMDHSESDDHSDHSK</sequence>
<proteinExistence type="predicted"/>
<dbReference type="Pfam" id="PF13115">
    <property type="entry name" value="YtkA"/>
    <property type="match status" value="1"/>
</dbReference>
<evidence type="ECO:0000259" key="3">
    <source>
        <dbReference type="Pfam" id="PF13115"/>
    </source>
</evidence>
<comment type="caution">
    <text evidence="4">The sequence shown here is derived from an EMBL/GenBank/DDBJ whole genome shotgun (WGS) entry which is preliminary data.</text>
</comment>
<evidence type="ECO:0000313" key="5">
    <source>
        <dbReference type="Proteomes" id="UP000074108"/>
    </source>
</evidence>
<keyword evidence="2" id="KW-0732">Signal</keyword>
<accession>A0A147KAG8</accession>
<dbReference type="Proteomes" id="UP000074108">
    <property type="component" value="Unassembled WGS sequence"/>
</dbReference>
<name>A0A147KAG8_9BACI</name>
<evidence type="ECO:0000313" key="4">
    <source>
        <dbReference type="EMBL" id="KUP07716.1"/>
    </source>
</evidence>
<dbReference type="RefSeq" id="WP_059350504.1">
    <property type="nucleotide sequence ID" value="NZ_LDYG01000020.1"/>
</dbReference>
<organism evidence="4 5">
    <name type="scientific">Bacillus coahuilensis p1.1.43</name>
    <dbReference type="NCBI Taxonomy" id="1150625"/>
    <lineage>
        <taxon>Bacteria</taxon>
        <taxon>Bacillati</taxon>
        <taxon>Bacillota</taxon>
        <taxon>Bacilli</taxon>
        <taxon>Bacillales</taxon>
        <taxon>Bacillaceae</taxon>
        <taxon>Bacillus</taxon>
    </lineage>
</organism>
<feature type="chain" id="PRO_5038391194" description="YtkA-like domain-containing protein" evidence="2">
    <location>
        <begin position="17"/>
        <end position="160"/>
    </location>
</feature>
<protein>
    <recommendedName>
        <fullName evidence="3">YtkA-like domain-containing protein</fullName>
    </recommendedName>
</protein>
<keyword evidence="5" id="KW-1185">Reference proteome</keyword>
<reference evidence="4 5" key="1">
    <citation type="journal article" date="2016" name="Front. Microbiol.">
        <title>Microevolution Analysis of Bacillus coahuilensis Unveils Differences in Phosphorus Acquisition Strategies and Their Regulation.</title>
        <authorList>
            <person name="Gomez-Lunar Z."/>
            <person name="Hernandez-Gonzalez I."/>
            <person name="Rodriguez-Torres M.D."/>
            <person name="Souza V."/>
            <person name="Olmedo-Alvarez G."/>
        </authorList>
    </citation>
    <scope>NUCLEOTIDE SEQUENCE [LARGE SCALE GENOMIC DNA]</scope>
    <source>
        <strain evidence="5">p1.1.43</strain>
    </source>
</reference>